<evidence type="ECO:0000313" key="3">
    <source>
        <dbReference type="Proteomes" id="UP000589521"/>
    </source>
</evidence>
<sequence>MNKEEQLLNLLGLAQRAGKLVSGEDLVIKSIQSNQAQLVFLAQDAGPNLRKTIEDKSRYYQKMVVDQFTTHDLSLAIGRQRKVLSVVDSGFAKKMRSIMS</sequence>
<dbReference type="AlphaFoldDB" id="A0A7Z0M4W5"/>
<dbReference type="EMBL" id="JACBXX010000050">
    <property type="protein sequence ID" value="NYS95848.1"/>
    <property type="molecule type" value="Genomic_DNA"/>
</dbReference>
<dbReference type="NCBIfam" id="NF005585">
    <property type="entry name" value="PRK07283.1"/>
    <property type="match status" value="1"/>
</dbReference>
<name>A0A7Z0M4W5_9STRE</name>
<proteinExistence type="predicted"/>
<dbReference type="InterPro" id="IPR029064">
    <property type="entry name" value="Ribosomal_eL30-like_sf"/>
</dbReference>
<dbReference type="Gene3D" id="3.30.1330.30">
    <property type="match status" value="1"/>
</dbReference>
<protein>
    <submittedName>
        <fullName evidence="2">YlxQ-related RNA-binding protein</fullName>
    </submittedName>
</protein>
<feature type="domain" description="Ribosomal protein eL8/eL30/eS12/Gadd45" evidence="1">
    <location>
        <begin position="7"/>
        <end position="94"/>
    </location>
</feature>
<organism evidence="2 3">
    <name type="scientific">Streptococcus danieliae</name>
    <dbReference type="NCBI Taxonomy" id="747656"/>
    <lineage>
        <taxon>Bacteria</taxon>
        <taxon>Bacillati</taxon>
        <taxon>Bacillota</taxon>
        <taxon>Bacilli</taxon>
        <taxon>Lactobacillales</taxon>
        <taxon>Streptococcaceae</taxon>
        <taxon>Streptococcus</taxon>
    </lineage>
</organism>
<dbReference type="SUPFAM" id="SSF55315">
    <property type="entry name" value="L30e-like"/>
    <property type="match status" value="1"/>
</dbReference>
<accession>A0A7Z0M4W5</accession>
<dbReference type="Proteomes" id="UP000589521">
    <property type="component" value="Unassembled WGS sequence"/>
</dbReference>
<dbReference type="InterPro" id="IPR004038">
    <property type="entry name" value="Ribosomal_eL8/eL30/eS12/Gad45"/>
</dbReference>
<dbReference type="RefSeq" id="WP_179924697.1">
    <property type="nucleotide sequence ID" value="NZ_JACBXX010000050.1"/>
</dbReference>
<gene>
    <name evidence="2" type="ORF">HZY94_01305</name>
</gene>
<evidence type="ECO:0000313" key="2">
    <source>
        <dbReference type="EMBL" id="NYS95848.1"/>
    </source>
</evidence>
<comment type="caution">
    <text evidence="2">The sequence shown here is derived from an EMBL/GenBank/DDBJ whole genome shotgun (WGS) entry which is preliminary data.</text>
</comment>
<dbReference type="Pfam" id="PF01248">
    <property type="entry name" value="Ribosomal_L7Ae"/>
    <property type="match status" value="1"/>
</dbReference>
<reference evidence="2 3" key="1">
    <citation type="submission" date="2020-07" db="EMBL/GenBank/DDBJ databases">
        <title>MOT database genomes.</title>
        <authorList>
            <person name="Joseph S."/>
            <person name="Aduse-Opoku J."/>
            <person name="Hashim A."/>
            <person name="Wade W."/>
            <person name="Curtis M."/>
        </authorList>
    </citation>
    <scope>NUCLEOTIDE SEQUENCE [LARGE SCALE GENOMIC DNA]</scope>
    <source>
        <strain evidence="2 3">STR</strain>
    </source>
</reference>
<evidence type="ECO:0000259" key="1">
    <source>
        <dbReference type="Pfam" id="PF01248"/>
    </source>
</evidence>